<comment type="caution">
    <text evidence="2">The sequence shown here is derived from an EMBL/GenBank/DDBJ whole genome shotgun (WGS) entry which is preliminary data.</text>
</comment>
<dbReference type="AlphaFoldDB" id="A0A3R7GT63"/>
<sequence>MTGDRKNTATESDSQPSSDAKWWQLIFLLALSFPVIYALSLSEYLYLFYFMAAVEWILTVLSPIAGYFDRQYVAAESE</sequence>
<organism evidence="2 3">
    <name type="scientific">Halopiger aswanensis</name>
    <dbReference type="NCBI Taxonomy" id="148449"/>
    <lineage>
        <taxon>Archaea</taxon>
        <taxon>Methanobacteriati</taxon>
        <taxon>Methanobacteriota</taxon>
        <taxon>Stenosarchaea group</taxon>
        <taxon>Halobacteria</taxon>
        <taxon>Halobacteriales</taxon>
        <taxon>Natrialbaceae</taxon>
        <taxon>Halopiger</taxon>
    </lineage>
</organism>
<proteinExistence type="predicted"/>
<keyword evidence="3" id="KW-1185">Reference proteome</keyword>
<protein>
    <submittedName>
        <fullName evidence="2">Uncharacterized protein</fullName>
    </submittedName>
</protein>
<keyword evidence="1" id="KW-1133">Transmembrane helix</keyword>
<accession>A0A3R7GT63</accession>
<dbReference type="RefSeq" id="WP_147376671.1">
    <property type="nucleotide sequence ID" value="NZ_RAPO01000005.1"/>
</dbReference>
<reference evidence="2 3" key="1">
    <citation type="submission" date="2018-09" db="EMBL/GenBank/DDBJ databases">
        <title>Genomic Encyclopedia of Archaeal and Bacterial Type Strains, Phase II (KMG-II): from individual species to whole genera.</title>
        <authorList>
            <person name="Goeker M."/>
        </authorList>
    </citation>
    <scope>NUCLEOTIDE SEQUENCE [LARGE SCALE GENOMIC DNA]</scope>
    <source>
        <strain evidence="2 3">DSM 13151</strain>
    </source>
</reference>
<name>A0A3R7GT63_9EURY</name>
<keyword evidence="1" id="KW-0472">Membrane</keyword>
<evidence type="ECO:0000256" key="1">
    <source>
        <dbReference type="SAM" id="Phobius"/>
    </source>
</evidence>
<feature type="transmembrane region" description="Helical" evidence="1">
    <location>
        <begin position="22"/>
        <end position="39"/>
    </location>
</feature>
<keyword evidence="1" id="KW-0812">Transmembrane</keyword>
<evidence type="ECO:0000313" key="3">
    <source>
        <dbReference type="Proteomes" id="UP000283805"/>
    </source>
</evidence>
<dbReference type="Proteomes" id="UP000283805">
    <property type="component" value="Unassembled WGS sequence"/>
</dbReference>
<dbReference type="EMBL" id="RAPO01000005">
    <property type="protein sequence ID" value="RKD88659.1"/>
    <property type="molecule type" value="Genomic_DNA"/>
</dbReference>
<evidence type="ECO:0000313" key="2">
    <source>
        <dbReference type="EMBL" id="RKD88659.1"/>
    </source>
</evidence>
<feature type="transmembrane region" description="Helical" evidence="1">
    <location>
        <begin position="46"/>
        <end position="68"/>
    </location>
</feature>
<gene>
    <name evidence="2" type="ORF">ATJ93_4323</name>
</gene>